<sequence length="132" mass="14450">MDSSSRPTNTTILTRSSGRRDDDRRSPPLVCLRRLPTAVIVVICGPPGAGKTTITARVRARLAERGVRVRTGHSDDFSRRIYERLAERVADAPDRGHAGRRDVLPAEVADDGTCTAVSDTGTPPRRSKRHQP</sequence>
<feature type="region of interest" description="Disordered" evidence="1">
    <location>
        <begin position="1"/>
        <end position="28"/>
    </location>
</feature>
<dbReference type="PATRIC" id="fig|1230459.4.peg.3097"/>
<dbReference type="SUPFAM" id="SSF52540">
    <property type="entry name" value="P-loop containing nucleoside triphosphate hydrolases"/>
    <property type="match status" value="1"/>
</dbReference>
<accession>L9YVP2</accession>
<feature type="region of interest" description="Disordered" evidence="1">
    <location>
        <begin position="91"/>
        <end position="132"/>
    </location>
</feature>
<evidence type="ECO:0000256" key="1">
    <source>
        <dbReference type="SAM" id="MobiDB-lite"/>
    </source>
</evidence>
<gene>
    <name evidence="2" type="ORF">C486_15499</name>
</gene>
<comment type="caution">
    <text evidence="2">The sequence shown here is derived from an EMBL/GenBank/DDBJ whole genome shotgun (WGS) entry which is preliminary data.</text>
</comment>
<protein>
    <submittedName>
        <fullName evidence="2">Uncharacterized protein</fullName>
    </submittedName>
</protein>
<name>L9YVP2_9EURY</name>
<dbReference type="AlphaFoldDB" id="L9YVP2"/>
<evidence type="ECO:0000313" key="2">
    <source>
        <dbReference type="EMBL" id="ELY77522.1"/>
    </source>
</evidence>
<proteinExistence type="predicted"/>
<evidence type="ECO:0000313" key="3">
    <source>
        <dbReference type="Proteomes" id="UP000011592"/>
    </source>
</evidence>
<keyword evidence="3" id="KW-1185">Reference proteome</keyword>
<dbReference type="InterPro" id="IPR027417">
    <property type="entry name" value="P-loop_NTPase"/>
</dbReference>
<organism evidence="2 3">
    <name type="scientific">Natrinema gari JCM 14663</name>
    <dbReference type="NCBI Taxonomy" id="1230459"/>
    <lineage>
        <taxon>Archaea</taxon>
        <taxon>Methanobacteriati</taxon>
        <taxon>Methanobacteriota</taxon>
        <taxon>Stenosarchaea group</taxon>
        <taxon>Halobacteria</taxon>
        <taxon>Halobacteriales</taxon>
        <taxon>Natrialbaceae</taxon>
        <taxon>Natrinema</taxon>
    </lineage>
</organism>
<dbReference type="Gene3D" id="3.40.50.300">
    <property type="entry name" value="P-loop containing nucleotide triphosphate hydrolases"/>
    <property type="match status" value="1"/>
</dbReference>
<feature type="compositionally biased region" description="Basic and acidic residues" evidence="1">
    <location>
        <begin position="91"/>
        <end position="104"/>
    </location>
</feature>
<dbReference type="EMBL" id="AOIJ01000061">
    <property type="protein sequence ID" value="ELY77522.1"/>
    <property type="molecule type" value="Genomic_DNA"/>
</dbReference>
<feature type="compositionally biased region" description="Polar residues" evidence="1">
    <location>
        <begin position="1"/>
        <end position="14"/>
    </location>
</feature>
<dbReference type="Proteomes" id="UP000011592">
    <property type="component" value="Unassembled WGS sequence"/>
</dbReference>
<reference evidence="2 3" key="1">
    <citation type="journal article" date="2014" name="PLoS Genet.">
        <title>Phylogenetically driven sequencing of extremely halophilic archaea reveals strategies for static and dynamic osmo-response.</title>
        <authorList>
            <person name="Becker E.A."/>
            <person name="Seitzer P.M."/>
            <person name="Tritt A."/>
            <person name="Larsen D."/>
            <person name="Krusor M."/>
            <person name="Yao A.I."/>
            <person name="Wu D."/>
            <person name="Madern D."/>
            <person name="Eisen J.A."/>
            <person name="Darling A.E."/>
            <person name="Facciotti M.T."/>
        </authorList>
    </citation>
    <scope>NUCLEOTIDE SEQUENCE [LARGE SCALE GENOMIC DNA]</scope>
    <source>
        <strain evidence="2 3">JCM 14663</strain>
    </source>
</reference>